<dbReference type="GO" id="GO:0005886">
    <property type="term" value="C:plasma membrane"/>
    <property type="evidence" value="ECO:0007669"/>
    <property type="project" value="UniProtKB-SubCell"/>
</dbReference>
<name>A0A4Y7WMP8_9BACI</name>
<evidence type="ECO:0000256" key="8">
    <source>
        <dbReference type="RuleBase" id="RU363041"/>
    </source>
</evidence>
<evidence type="ECO:0000256" key="2">
    <source>
        <dbReference type="ARBA" id="ARBA00009142"/>
    </source>
</evidence>
<dbReference type="InterPro" id="IPR002781">
    <property type="entry name" value="TM_pro_TauE-like"/>
</dbReference>
<dbReference type="AlphaFoldDB" id="A0A4Y7WMP8"/>
<feature type="transmembrane region" description="Helical" evidence="8">
    <location>
        <begin position="224"/>
        <end position="242"/>
    </location>
</feature>
<evidence type="ECO:0000256" key="6">
    <source>
        <dbReference type="ARBA" id="ARBA00022989"/>
    </source>
</evidence>
<evidence type="ECO:0000313" key="9">
    <source>
        <dbReference type="EMBL" id="TES49823.1"/>
    </source>
</evidence>
<organism evidence="9 10">
    <name type="scientific">Shouchella lehensis</name>
    <dbReference type="NCBI Taxonomy" id="300825"/>
    <lineage>
        <taxon>Bacteria</taxon>
        <taxon>Bacillati</taxon>
        <taxon>Bacillota</taxon>
        <taxon>Bacilli</taxon>
        <taxon>Bacillales</taxon>
        <taxon>Bacillaceae</taxon>
        <taxon>Shouchella</taxon>
    </lineage>
</organism>
<keyword evidence="3" id="KW-0813">Transport</keyword>
<comment type="subcellular location">
    <subcellularLocation>
        <location evidence="1 8">Cell membrane</location>
        <topology evidence="1 8">Multi-pass membrane protein</topology>
    </subcellularLocation>
</comment>
<gene>
    <name evidence="9" type="ORF">E2L03_10255</name>
</gene>
<dbReference type="Pfam" id="PF01925">
    <property type="entry name" value="TauE"/>
    <property type="match status" value="1"/>
</dbReference>
<reference evidence="9 10" key="1">
    <citation type="submission" date="2019-03" db="EMBL/GenBank/DDBJ databases">
        <authorList>
            <person name="Liu G."/>
        </authorList>
    </citation>
    <scope>NUCLEOTIDE SEQUENCE [LARGE SCALE GENOMIC DNA]</scope>
    <source>
        <strain evidence="9 10">DSM 19099</strain>
    </source>
</reference>
<comment type="similarity">
    <text evidence="2 8">Belongs to the 4-toluene sulfonate uptake permease (TSUP) (TC 2.A.102) family.</text>
</comment>
<evidence type="ECO:0000256" key="7">
    <source>
        <dbReference type="ARBA" id="ARBA00023136"/>
    </source>
</evidence>
<feature type="transmembrane region" description="Helical" evidence="8">
    <location>
        <begin position="105"/>
        <end position="122"/>
    </location>
</feature>
<feature type="transmembrane region" description="Helical" evidence="8">
    <location>
        <begin position="195"/>
        <end position="217"/>
    </location>
</feature>
<accession>A0A4Y7WMP8</accession>
<evidence type="ECO:0000256" key="3">
    <source>
        <dbReference type="ARBA" id="ARBA00022448"/>
    </source>
</evidence>
<evidence type="ECO:0000256" key="4">
    <source>
        <dbReference type="ARBA" id="ARBA00022475"/>
    </source>
</evidence>
<evidence type="ECO:0000256" key="5">
    <source>
        <dbReference type="ARBA" id="ARBA00022692"/>
    </source>
</evidence>
<dbReference type="EMBL" id="SNUX01000002">
    <property type="protein sequence ID" value="TES49823.1"/>
    <property type="molecule type" value="Genomic_DNA"/>
</dbReference>
<dbReference type="PANTHER" id="PTHR30269">
    <property type="entry name" value="TRANSMEMBRANE PROTEIN YFCA"/>
    <property type="match status" value="1"/>
</dbReference>
<dbReference type="Proteomes" id="UP000298210">
    <property type="component" value="Unassembled WGS sequence"/>
</dbReference>
<proteinExistence type="inferred from homology"/>
<evidence type="ECO:0000313" key="10">
    <source>
        <dbReference type="Proteomes" id="UP000298210"/>
    </source>
</evidence>
<dbReference type="InterPro" id="IPR052017">
    <property type="entry name" value="TSUP"/>
</dbReference>
<keyword evidence="6 8" id="KW-1133">Transmembrane helix</keyword>
<keyword evidence="7 8" id="KW-0472">Membrane</keyword>
<feature type="transmembrane region" description="Helical" evidence="8">
    <location>
        <begin position="170"/>
        <end position="189"/>
    </location>
</feature>
<evidence type="ECO:0000256" key="1">
    <source>
        <dbReference type="ARBA" id="ARBA00004651"/>
    </source>
</evidence>
<feature type="transmembrane region" description="Helical" evidence="8">
    <location>
        <begin position="12"/>
        <end position="36"/>
    </location>
</feature>
<dbReference type="PANTHER" id="PTHR30269:SF37">
    <property type="entry name" value="MEMBRANE TRANSPORTER PROTEIN"/>
    <property type="match status" value="1"/>
</dbReference>
<keyword evidence="5 8" id="KW-0812">Transmembrane</keyword>
<keyword evidence="4 8" id="KW-1003">Cell membrane</keyword>
<feature type="transmembrane region" description="Helical" evidence="8">
    <location>
        <begin position="80"/>
        <end position="99"/>
    </location>
</feature>
<feature type="transmembrane region" description="Helical" evidence="8">
    <location>
        <begin position="48"/>
        <end position="68"/>
    </location>
</feature>
<sequence>MSEWEAIKVVSILYLFIVFFASVLQAATGFGFSIIATPFLLFLFAPDVAIQVNLFVSILISLLLFIQIRKDVYLPLIKRLVIGSVIGAPIGVILVQLINETAIKISVGTLLLFVTLLLVLPVKMQQTNRRDLTIGGLSGTLTASIGMPGPPLLAYFAGVKMTKEQTRATTLAFFLLIYPISIGLQWITISINRDVWGLVGLALPAVIAGLIVGHFIFKKMNQALFRNVTYILLLVAGVGLIIESIW</sequence>
<comment type="caution">
    <text evidence="9">The sequence shown here is derived from an EMBL/GenBank/DDBJ whole genome shotgun (WGS) entry which is preliminary data.</text>
</comment>
<protein>
    <recommendedName>
        <fullName evidence="8">Probable membrane transporter protein</fullName>
    </recommendedName>
</protein>